<organism evidence="3 4">
    <name type="scientific">Halovulum marinum</name>
    <dbReference type="NCBI Taxonomy" id="2662447"/>
    <lineage>
        <taxon>Bacteria</taxon>
        <taxon>Pseudomonadati</taxon>
        <taxon>Pseudomonadota</taxon>
        <taxon>Alphaproteobacteria</taxon>
        <taxon>Rhodobacterales</taxon>
        <taxon>Paracoccaceae</taxon>
        <taxon>Halovulum</taxon>
    </lineage>
</organism>
<feature type="transmembrane region" description="Helical" evidence="1">
    <location>
        <begin position="261"/>
        <end position="281"/>
    </location>
</feature>
<dbReference type="Pfam" id="PF00892">
    <property type="entry name" value="EamA"/>
    <property type="match status" value="2"/>
</dbReference>
<feature type="transmembrane region" description="Helical" evidence="1">
    <location>
        <begin position="55"/>
        <end position="73"/>
    </location>
</feature>
<dbReference type="GO" id="GO:0016020">
    <property type="term" value="C:membrane"/>
    <property type="evidence" value="ECO:0007669"/>
    <property type="project" value="InterPro"/>
</dbReference>
<comment type="caution">
    <text evidence="3">The sequence shown here is derived from an EMBL/GenBank/DDBJ whole genome shotgun (WGS) entry which is preliminary data.</text>
</comment>
<keyword evidence="1" id="KW-0812">Transmembrane</keyword>
<protein>
    <submittedName>
        <fullName evidence="3">EamA family transporter</fullName>
    </submittedName>
</protein>
<feature type="transmembrane region" description="Helical" evidence="1">
    <location>
        <begin position="166"/>
        <end position="183"/>
    </location>
</feature>
<sequence length="313" mass="32945">MPRVQPLGPHTAPAPRAGGDNIPAGIALMITFAVLAPWIDIFAKLASGMVPPVQLTLARFVVQAAVLLPVLALRRRRLRPARGLWPLHAARGALMAVASTAFIAAVQAMPIADAMAIFFVAPLLLTAISGLVLGEEVGWRRLTACTVGFLGALLVVRPSFAELGPVALLPLLTASCFVLYVLLTRRVARDEGPVAMQAYAGISGALVMALALALLHDSGWPAFAAVRPALAGWALMVAVGAAATTAHLFLVAAYARAPAPLLAPLQYLEIVSATVFGYWLFGDFPDALKWTGIAIIVGSGLFVIWRERRAARG</sequence>
<keyword evidence="1" id="KW-1133">Transmembrane helix</keyword>
<dbReference type="InterPro" id="IPR000620">
    <property type="entry name" value="EamA_dom"/>
</dbReference>
<dbReference type="Proteomes" id="UP000474957">
    <property type="component" value="Unassembled WGS sequence"/>
</dbReference>
<dbReference type="PANTHER" id="PTHR22911">
    <property type="entry name" value="ACYL-MALONYL CONDENSING ENZYME-RELATED"/>
    <property type="match status" value="1"/>
</dbReference>
<keyword evidence="1" id="KW-0472">Membrane</keyword>
<feature type="domain" description="EamA" evidence="2">
    <location>
        <begin position="167"/>
        <end position="303"/>
    </location>
</feature>
<dbReference type="RefSeq" id="WP_154444137.1">
    <property type="nucleotide sequence ID" value="NZ_WIND01000001.1"/>
</dbReference>
<dbReference type="InterPro" id="IPR037185">
    <property type="entry name" value="EmrE-like"/>
</dbReference>
<gene>
    <name evidence="3" type="ORF">GE300_01325</name>
</gene>
<dbReference type="AlphaFoldDB" id="A0A6L5YWM6"/>
<dbReference type="PANTHER" id="PTHR22911:SF103">
    <property type="entry name" value="BLR2811 PROTEIN"/>
    <property type="match status" value="1"/>
</dbReference>
<feature type="transmembrane region" description="Helical" evidence="1">
    <location>
        <begin position="195"/>
        <end position="215"/>
    </location>
</feature>
<feature type="transmembrane region" description="Helical" evidence="1">
    <location>
        <begin position="21"/>
        <end position="43"/>
    </location>
</feature>
<proteinExistence type="predicted"/>
<feature type="transmembrane region" description="Helical" evidence="1">
    <location>
        <begin position="85"/>
        <end position="108"/>
    </location>
</feature>
<reference evidence="3 4" key="1">
    <citation type="submission" date="2019-10" db="EMBL/GenBank/DDBJ databases">
        <title>Cognatihalovulum marinum gen. nov. sp. nov., a new member of the family Rhodobacteraceae isolated from deep seawater of the Northwest Indian Ocean.</title>
        <authorList>
            <person name="Ruan C."/>
            <person name="Wang J."/>
            <person name="Zheng X."/>
            <person name="Song L."/>
            <person name="Zhu Y."/>
            <person name="Huang Y."/>
            <person name="Lu Z."/>
            <person name="Du W."/>
            <person name="Huang L."/>
            <person name="Dai X."/>
        </authorList>
    </citation>
    <scope>NUCLEOTIDE SEQUENCE [LARGE SCALE GENOMIC DNA]</scope>
    <source>
        <strain evidence="3 4">2CG4</strain>
    </source>
</reference>
<evidence type="ECO:0000313" key="3">
    <source>
        <dbReference type="EMBL" id="MSU88255.1"/>
    </source>
</evidence>
<name>A0A6L5YWM6_9RHOB</name>
<feature type="transmembrane region" description="Helical" evidence="1">
    <location>
        <begin position="141"/>
        <end position="160"/>
    </location>
</feature>
<feature type="transmembrane region" description="Helical" evidence="1">
    <location>
        <begin position="287"/>
        <end position="305"/>
    </location>
</feature>
<feature type="transmembrane region" description="Helical" evidence="1">
    <location>
        <begin position="230"/>
        <end position="254"/>
    </location>
</feature>
<accession>A0A6L5YWM6</accession>
<evidence type="ECO:0000313" key="4">
    <source>
        <dbReference type="Proteomes" id="UP000474957"/>
    </source>
</evidence>
<evidence type="ECO:0000259" key="2">
    <source>
        <dbReference type="Pfam" id="PF00892"/>
    </source>
</evidence>
<feature type="transmembrane region" description="Helical" evidence="1">
    <location>
        <begin position="114"/>
        <end position="134"/>
    </location>
</feature>
<dbReference type="EMBL" id="WIND01000001">
    <property type="protein sequence ID" value="MSU88255.1"/>
    <property type="molecule type" value="Genomic_DNA"/>
</dbReference>
<feature type="domain" description="EamA" evidence="2">
    <location>
        <begin position="25"/>
        <end position="156"/>
    </location>
</feature>
<dbReference type="SUPFAM" id="SSF103481">
    <property type="entry name" value="Multidrug resistance efflux transporter EmrE"/>
    <property type="match status" value="2"/>
</dbReference>
<evidence type="ECO:0000256" key="1">
    <source>
        <dbReference type="SAM" id="Phobius"/>
    </source>
</evidence>
<keyword evidence="4" id="KW-1185">Reference proteome</keyword>